<reference evidence="3" key="1">
    <citation type="journal article" date="2019" name="Int. J. Syst. Evol. Microbiol.">
        <title>The Global Catalogue of Microorganisms (GCM) 10K type strain sequencing project: providing services to taxonomists for standard genome sequencing and annotation.</title>
        <authorList>
            <consortium name="The Broad Institute Genomics Platform"/>
            <consortium name="The Broad Institute Genome Sequencing Center for Infectious Disease"/>
            <person name="Wu L."/>
            <person name="Ma J."/>
        </authorList>
    </citation>
    <scope>NUCLEOTIDE SEQUENCE [LARGE SCALE GENOMIC DNA]</scope>
    <source>
        <strain evidence="3">CGMCC 1.13574</strain>
    </source>
</reference>
<comment type="caution">
    <text evidence="2">The sequence shown here is derived from an EMBL/GenBank/DDBJ whole genome shotgun (WGS) entry which is preliminary data.</text>
</comment>
<feature type="domain" description="Spore coat protein X/V" evidence="1">
    <location>
        <begin position="35"/>
        <end position="91"/>
    </location>
</feature>
<name>A0ABW4ZVF8_9BACL</name>
<sequence length="156" mass="17347">MNGEQGEARWSALDLEMEHVGGRGRGREFVLEDEVVEQEADQISETDQFSGESIHIKDSCDVWVTSTDTQASINMQAALQMAIALVLSISIADGERAESVSQELLQRVQVKQENRQRLIIFNSREVRVATSDTDTSVNMQVLMQVLLALVAKIDVL</sequence>
<accession>A0ABW4ZVF8</accession>
<proteinExistence type="predicted"/>
<dbReference type="RefSeq" id="WP_386046766.1">
    <property type="nucleotide sequence ID" value="NZ_JBHUIO010000005.1"/>
</dbReference>
<dbReference type="Pfam" id="PF07552">
    <property type="entry name" value="Coat_X"/>
    <property type="match status" value="2"/>
</dbReference>
<protein>
    <submittedName>
        <fullName evidence="2">Spore coat protein</fullName>
    </submittedName>
</protein>
<keyword evidence="2" id="KW-0167">Capsid protein</keyword>
<dbReference type="InterPro" id="IPR011428">
    <property type="entry name" value="Spore_coat_X/V"/>
</dbReference>
<evidence type="ECO:0000313" key="3">
    <source>
        <dbReference type="Proteomes" id="UP001597343"/>
    </source>
</evidence>
<dbReference type="EMBL" id="JBHUIO010000005">
    <property type="protein sequence ID" value="MFD2169728.1"/>
    <property type="molecule type" value="Genomic_DNA"/>
</dbReference>
<evidence type="ECO:0000313" key="2">
    <source>
        <dbReference type="EMBL" id="MFD2169728.1"/>
    </source>
</evidence>
<keyword evidence="2" id="KW-0946">Virion</keyword>
<dbReference type="Proteomes" id="UP001597343">
    <property type="component" value="Unassembled WGS sequence"/>
</dbReference>
<organism evidence="2 3">
    <name type="scientific">Tumebacillus lipolyticus</name>
    <dbReference type="NCBI Taxonomy" id="1280370"/>
    <lineage>
        <taxon>Bacteria</taxon>
        <taxon>Bacillati</taxon>
        <taxon>Bacillota</taxon>
        <taxon>Bacilli</taxon>
        <taxon>Bacillales</taxon>
        <taxon>Alicyclobacillaceae</taxon>
        <taxon>Tumebacillus</taxon>
    </lineage>
</organism>
<gene>
    <name evidence="2" type="ORF">ACFSOY_06935</name>
</gene>
<feature type="domain" description="Spore coat protein X/V" evidence="1">
    <location>
        <begin position="98"/>
        <end position="155"/>
    </location>
</feature>
<evidence type="ECO:0000259" key="1">
    <source>
        <dbReference type="Pfam" id="PF07552"/>
    </source>
</evidence>
<keyword evidence="3" id="KW-1185">Reference proteome</keyword>